<evidence type="ECO:0000256" key="10">
    <source>
        <dbReference type="ARBA" id="ARBA00023098"/>
    </source>
</evidence>
<keyword evidence="7" id="KW-0378">Hydrolase</keyword>
<dbReference type="GO" id="GO:0005789">
    <property type="term" value="C:endoplasmic reticulum membrane"/>
    <property type="evidence" value="ECO:0007669"/>
    <property type="project" value="UniProtKB-SubCell"/>
</dbReference>
<dbReference type="AlphaFoldDB" id="A0A6J0X605"/>
<dbReference type="OrthoDB" id="2133758at2759"/>
<protein>
    <recommendedName>
        <fullName evidence="14">Lysoplasmalogenase TMEM86B</fullName>
        <ecNumber evidence="12">3.3.2.2</ecNumber>
    </recommendedName>
    <alternativeName>
        <fullName evidence="15">Transmembrane protein 86B</fullName>
    </alternativeName>
</protein>
<evidence type="ECO:0000256" key="2">
    <source>
        <dbReference type="ARBA" id="ARBA00004496"/>
    </source>
</evidence>
<comment type="subunit">
    <text evidence="4">Homodimer.</text>
</comment>
<evidence type="ECO:0000256" key="8">
    <source>
        <dbReference type="ARBA" id="ARBA00022824"/>
    </source>
</evidence>
<evidence type="ECO:0000313" key="20">
    <source>
        <dbReference type="RefSeq" id="XP_020745283.2"/>
    </source>
</evidence>
<dbReference type="EC" id="3.3.2.2" evidence="12"/>
<dbReference type="RefSeq" id="XP_020745283.2">
    <property type="nucleotide sequence ID" value="XM_020889624.2"/>
</dbReference>
<evidence type="ECO:0000256" key="18">
    <source>
        <dbReference type="SAM" id="Phobius"/>
    </source>
</evidence>
<evidence type="ECO:0000313" key="19">
    <source>
        <dbReference type="Proteomes" id="UP001652640"/>
    </source>
</evidence>
<evidence type="ECO:0000256" key="12">
    <source>
        <dbReference type="ARBA" id="ARBA00035673"/>
    </source>
</evidence>
<reference evidence="20" key="2">
    <citation type="submission" date="2025-08" db="UniProtKB">
        <authorList>
            <consortium name="RefSeq"/>
        </authorList>
    </citation>
    <scope>IDENTIFICATION</scope>
    <source>
        <tissue evidence="20">Tongue muscle</tissue>
    </source>
</reference>
<feature type="transmembrane region" description="Helical" evidence="18">
    <location>
        <begin position="137"/>
        <end position="154"/>
    </location>
</feature>
<evidence type="ECO:0000256" key="6">
    <source>
        <dbReference type="ARBA" id="ARBA00022692"/>
    </source>
</evidence>
<evidence type="ECO:0000256" key="17">
    <source>
        <dbReference type="ARBA" id="ARBA00049560"/>
    </source>
</evidence>
<feature type="transmembrane region" description="Helical" evidence="18">
    <location>
        <begin position="160"/>
        <end position="180"/>
    </location>
</feature>
<keyword evidence="9 18" id="KW-1133">Transmembrane helix</keyword>
<comment type="subcellular location">
    <subcellularLocation>
        <location evidence="2">Cytoplasm</location>
    </subcellularLocation>
    <subcellularLocation>
        <location evidence="1">Endoplasmic reticulum membrane</location>
        <topology evidence="1">Multi-pass membrane protein</topology>
    </subcellularLocation>
</comment>
<keyword evidence="11 18" id="KW-0472">Membrane</keyword>
<sequence>MQATVGGCRSDLDARKEGLPWRPRFLAQHPQPRMGLGLLPFFLACAVYLLVQSSLDQPSRVSALLKSLPVLYLAGFLETAHPGGGYRSLLQGALLCSAVGDACLIWPEAFLHGMAAFGLAQLLYLWAFGLTPLRPDLLLPILLVCALYFGFLLPHFPPRLVWPVLAYSTVLFSMLWRALARGGSARWGALLFLLSDTMLACNTFHQLPHGHLLVMTTYYLAQMLIALSAFQSPRLKSH</sequence>
<keyword evidence="5" id="KW-0963">Cytoplasm</keyword>
<evidence type="ECO:0000256" key="14">
    <source>
        <dbReference type="ARBA" id="ARBA00039876"/>
    </source>
</evidence>
<dbReference type="KEGG" id="ovr:110134910"/>
<comment type="catalytic activity">
    <reaction evidence="16">
        <text>a 1-O-(1Z-alkenyl)-sn-glycero-3-phosphoethanolamine + H2O = a 2,3-saturated aldehyde + sn-glycero-3-phosphoethanolamine</text>
        <dbReference type="Rhea" id="RHEA:16905"/>
        <dbReference type="ChEBI" id="CHEBI:15377"/>
        <dbReference type="ChEBI" id="CHEBI:73359"/>
        <dbReference type="ChEBI" id="CHEBI:77288"/>
        <dbReference type="ChEBI" id="CHEBI:143890"/>
        <dbReference type="EC" id="3.3.2.2"/>
    </reaction>
</comment>
<accession>A0A6J0X605</accession>
<dbReference type="GeneID" id="110134910"/>
<keyword evidence="10" id="KW-0443">Lipid metabolism</keyword>
<dbReference type="InParanoid" id="A0A6J0X605"/>
<comment type="similarity">
    <text evidence="3">Belongs to the TMEM86 family.</text>
</comment>
<comment type="function">
    <text evidence="13">Catalyzes the hydrolysis of the vinyl ether bond of choline or ethanolamine lysoplasmalogens, forming fatty aldehyde and glycerophosphocholine or glycerophosphoethanolamine, respectively and is specific for the sn-2-deacylated (lyso) form of plasmalogen.</text>
</comment>
<evidence type="ECO:0000256" key="7">
    <source>
        <dbReference type="ARBA" id="ARBA00022801"/>
    </source>
</evidence>
<name>A0A6J0X605_ODOVR</name>
<dbReference type="GO" id="GO:0047408">
    <property type="term" value="F:alkenylglycerophosphocholine hydrolase activity"/>
    <property type="evidence" value="ECO:0007669"/>
    <property type="project" value="UniProtKB-EC"/>
</dbReference>
<evidence type="ECO:0000256" key="13">
    <source>
        <dbReference type="ARBA" id="ARBA00037660"/>
    </source>
</evidence>
<dbReference type="FunCoup" id="A0A6J0X605">
    <property type="interactions" value="7"/>
</dbReference>
<reference evidence="19" key="1">
    <citation type="journal article" date="2022" name="J. Hered.">
        <title>A De Novo Chromosome-Level Genome Assembly of the White-Tailed Deer, Odocoileus Virginianus.</title>
        <authorList>
            <person name="London E.W."/>
            <person name="Roca A.L."/>
            <person name="Novakofski J.E."/>
            <person name="Mateus-Pinilla N.E."/>
        </authorList>
    </citation>
    <scope>NUCLEOTIDE SEQUENCE [LARGE SCALE GENOMIC DNA]</scope>
</reference>
<dbReference type="GO" id="GO:0006629">
    <property type="term" value="P:lipid metabolic process"/>
    <property type="evidence" value="ECO:0007669"/>
    <property type="project" value="UniProtKB-KW"/>
</dbReference>
<evidence type="ECO:0000256" key="16">
    <source>
        <dbReference type="ARBA" id="ARBA00049458"/>
    </source>
</evidence>
<evidence type="ECO:0000256" key="5">
    <source>
        <dbReference type="ARBA" id="ARBA00022490"/>
    </source>
</evidence>
<dbReference type="Proteomes" id="UP001652640">
    <property type="component" value="Chromosome 20"/>
</dbReference>
<evidence type="ECO:0000256" key="15">
    <source>
        <dbReference type="ARBA" id="ARBA00042674"/>
    </source>
</evidence>
<proteinExistence type="inferred from homology"/>
<organism evidence="19 20">
    <name type="scientific">Odocoileus virginianus</name>
    <name type="common">White-tailed deer</name>
    <dbReference type="NCBI Taxonomy" id="9874"/>
    <lineage>
        <taxon>Eukaryota</taxon>
        <taxon>Metazoa</taxon>
        <taxon>Chordata</taxon>
        <taxon>Craniata</taxon>
        <taxon>Vertebrata</taxon>
        <taxon>Euteleostomi</taxon>
        <taxon>Mammalia</taxon>
        <taxon>Eutheria</taxon>
        <taxon>Laurasiatheria</taxon>
        <taxon>Artiodactyla</taxon>
        <taxon>Ruminantia</taxon>
        <taxon>Pecora</taxon>
        <taxon>Cervidae</taxon>
        <taxon>Odocoileinae</taxon>
        <taxon>Odocoileus</taxon>
    </lineage>
</organism>
<feature type="transmembrane region" description="Helical" evidence="18">
    <location>
        <begin position="34"/>
        <end position="51"/>
    </location>
</feature>
<evidence type="ECO:0000256" key="11">
    <source>
        <dbReference type="ARBA" id="ARBA00023136"/>
    </source>
</evidence>
<dbReference type="PANTHER" id="PTHR31885:SF7">
    <property type="entry name" value="LYSOPLASMALOGENASE"/>
    <property type="match status" value="1"/>
</dbReference>
<evidence type="ECO:0000256" key="4">
    <source>
        <dbReference type="ARBA" id="ARBA00011738"/>
    </source>
</evidence>
<dbReference type="Pfam" id="PF07947">
    <property type="entry name" value="YhhN"/>
    <property type="match status" value="1"/>
</dbReference>
<dbReference type="PANTHER" id="PTHR31885">
    <property type="entry name" value="GH04784P"/>
    <property type="match status" value="1"/>
</dbReference>
<keyword evidence="6 18" id="KW-0812">Transmembrane</keyword>
<keyword evidence="19" id="KW-1185">Reference proteome</keyword>
<evidence type="ECO:0000256" key="3">
    <source>
        <dbReference type="ARBA" id="ARBA00007375"/>
    </source>
</evidence>
<evidence type="ECO:0000256" key="9">
    <source>
        <dbReference type="ARBA" id="ARBA00022989"/>
    </source>
</evidence>
<gene>
    <name evidence="20" type="primary">TMEM86B</name>
</gene>
<keyword evidence="8" id="KW-0256">Endoplasmic reticulum</keyword>
<comment type="catalytic activity">
    <reaction evidence="17">
        <text>a 1-O-(1Z-alkenyl)-sn-glycero-3-phosphocholine + H2O = a 2,3-saturated aldehyde + sn-glycerol 3-phosphocholine</text>
        <dbReference type="Rhea" id="RHEA:22544"/>
        <dbReference type="ChEBI" id="CHEBI:15377"/>
        <dbReference type="ChEBI" id="CHEBI:16870"/>
        <dbReference type="ChEBI" id="CHEBI:73359"/>
        <dbReference type="ChEBI" id="CHEBI:77287"/>
        <dbReference type="EC" id="3.3.2.2"/>
    </reaction>
</comment>
<dbReference type="InterPro" id="IPR012506">
    <property type="entry name" value="TMEM86B-like"/>
</dbReference>
<feature type="transmembrane region" description="Helical" evidence="18">
    <location>
        <begin position="109"/>
        <end position="130"/>
    </location>
</feature>
<feature type="transmembrane region" description="Helical" evidence="18">
    <location>
        <begin position="211"/>
        <end position="230"/>
    </location>
</feature>
<evidence type="ECO:0000256" key="1">
    <source>
        <dbReference type="ARBA" id="ARBA00004477"/>
    </source>
</evidence>